<dbReference type="OrthoDB" id="3794025at2759"/>
<dbReference type="AlphaFoldDB" id="A0A2T2N585"/>
<dbReference type="Proteomes" id="UP000240883">
    <property type="component" value="Unassembled WGS sequence"/>
</dbReference>
<organism evidence="2 3">
    <name type="scientific">Corynespora cassiicola Philippines</name>
    <dbReference type="NCBI Taxonomy" id="1448308"/>
    <lineage>
        <taxon>Eukaryota</taxon>
        <taxon>Fungi</taxon>
        <taxon>Dikarya</taxon>
        <taxon>Ascomycota</taxon>
        <taxon>Pezizomycotina</taxon>
        <taxon>Dothideomycetes</taxon>
        <taxon>Pleosporomycetidae</taxon>
        <taxon>Pleosporales</taxon>
        <taxon>Corynesporascaceae</taxon>
        <taxon>Corynespora</taxon>
    </lineage>
</organism>
<protein>
    <submittedName>
        <fullName evidence="2">Uncharacterized protein</fullName>
    </submittedName>
</protein>
<feature type="region of interest" description="Disordered" evidence="1">
    <location>
        <begin position="204"/>
        <end position="235"/>
    </location>
</feature>
<evidence type="ECO:0000313" key="3">
    <source>
        <dbReference type="Proteomes" id="UP000240883"/>
    </source>
</evidence>
<evidence type="ECO:0000256" key="1">
    <source>
        <dbReference type="SAM" id="MobiDB-lite"/>
    </source>
</evidence>
<proteinExistence type="predicted"/>
<accession>A0A2T2N585</accession>
<evidence type="ECO:0000313" key="2">
    <source>
        <dbReference type="EMBL" id="PSN60178.1"/>
    </source>
</evidence>
<sequence length="235" mass="26490">METTIEKKHDAAMSTILADLFRRQIAALQNKVNLEKLEASLSKRAQDIQQTEAYLAEGQRILTDKLRGQKVDTKSLEALQITNAYNQGRVASEIQYQHIERSWQAKTDSFELRKQNLKMREEACMATARDRLAKELREDIEYELESEVSDVAYRRGFEAGKEEGMRIQGGWKLPPVPPPVHKGLFDDIIPAPAMHNGRVILAGYGGKKESQEKGGEKEEKKGQGKASAIPNLIDI</sequence>
<feature type="compositionally biased region" description="Basic and acidic residues" evidence="1">
    <location>
        <begin position="206"/>
        <end position="222"/>
    </location>
</feature>
<reference evidence="2 3" key="1">
    <citation type="journal article" date="2018" name="Front. Microbiol.">
        <title>Genome-Wide Analysis of Corynespora cassiicola Leaf Fall Disease Putative Effectors.</title>
        <authorList>
            <person name="Lopez D."/>
            <person name="Ribeiro S."/>
            <person name="Label P."/>
            <person name="Fumanal B."/>
            <person name="Venisse J.S."/>
            <person name="Kohler A."/>
            <person name="de Oliveira R.R."/>
            <person name="Labutti K."/>
            <person name="Lipzen A."/>
            <person name="Lail K."/>
            <person name="Bauer D."/>
            <person name="Ohm R.A."/>
            <person name="Barry K.W."/>
            <person name="Spatafora J."/>
            <person name="Grigoriev I.V."/>
            <person name="Martin F.M."/>
            <person name="Pujade-Renaud V."/>
        </authorList>
    </citation>
    <scope>NUCLEOTIDE SEQUENCE [LARGE SCALE GENOMIC DNA]</scope>
    <source>
        <strain evidence="2 3">Philippines</strain>
    </source>
</reference>
<keyword evidence="3" id="KW-1185">Reference proteome</keyword>
<gene>
    <name evidence="2" type="ORF">BS50DRAFT_211028</name>
</gene>
<dbReference type="EMBL" id="KZ678150">
    <property type="protein sequence ID" value="PSN60178.1"/>
    <property type="molecule type" value="Genomic_DNA"/>
</dbReference>
<name>A0A2T2N585_CORCC</name>